<dbReference type="RefSeq" id="WP_277192485.1">
    <property type="nucleotide sequence ID" value="NZ_JAROAV010000032.1"/>
</dbReference>
<dbReference type="EMBL" id="JAROAV010000032">
    <property type="protein sequence ID" value="MDF8265160.1"/>
    <property type="molecule type" value="Genomic_DNA"/>
</dbReference>
<keyword evidence="2" id="KW-0808">Transferase</keyword>
<feature type="signal peptide" evidence="6">
    <location>
        <begin position="1"/>
        <end position="32"/>
    </location>
</feature>
<keyword evidence="3" id="KW-0378">Hydrolase</keyword>
<proteinExistence type="inferred from homology"/>
<dbReference type="PRINTS" id="PR01210">
    <property type="entry name" value="GGTRANSPTASE"/>
</dbReference>
<dbReference type="Gene3D" id="1.10.246.130">
    <property type="match status" value="1"/>
</dbReference>
<dbReference type="Gene3D" id="3.60.20.40">
    <property type="match status" value="1"/>
</dbReference>
<evidence type="ECO:0000256" key="5">
    <source>
        <dbReference type="SAM" id="MobiDB-lite"/>
    </source>
</evidence>
<sequence length="627" mass="65034">MDAQLSRRSVLLAGAVGGAAAALGTASPPAHAAAPAVMPPAVVREPVKVPEAIGTGGAVSCVDPYAADVGIRVLRAGGNAADAAVAMAATLGVTEPYSSGIGGGGFFVFHHARSGRTYTINGREAAPLTYTSTEFTDGNGNALDFDTVVSSGKSVGVPGTLMTWAVAAARFGTRRLADLLAPAEALAREGFVVDAYYRSLTAQNEARFRTFPETVRVYLPGGQVPAVGATQRNVDLADTYRLIRQRGVGEFYYGRIARAIVDEVTDPTTAPGVSVLRGEMRLRDITRYRAPIQEPTTSRYRGYELRGMSIPSSGGIAVGEILNLLDAFAARTGRSVASLSQVDYLHWFSEASALAFADRNRYVGDVRGVPVRELLSPAYARERALLFNPDRALARPVPFGSPDGDSAGSPGGGRQLGAPNEGRSTTHLNVADRWGNVVAYTLTIEQTGGSGITLPGYGFLLNNELTDFDFVPLQAGVPDPNLPGPGKRPRSSMSPSIVFSSDGGGRGRHGGGHGGRLRPVVAAGTPGGATIITSVAQILVGYLDRDLDLVDAIAAPRLSSRNGSSEGADLGLATSPVGQALTARGHRLSSQTWIGNASGIGFEGSRLVAAAETVRGDGGAARVVIPS</sequence>
<organism evidence="7 8">
    <name type="scientific">Luteipulveratus flavus</name>
    <dbReference type="NCBI Taxonomy" id="3031728"/>
    <lineage>
        <taxon>Bacteria</taxon>
        <taxon>Bacillati</taxon>
        <taxon>Actinomycetota</taxon>
        <taxon>Actinomycetes</taxon>
        <taxon>Micrococcales</taxon>
        <taxon>Dermacoccaceae</taxon>
        <taxon>Luteipulveratus</taxon>
    </lineage>
</organism>
<dbReference type="Pfam" id="PF01019">
    <property type="entry name" value="G_glu_transpept"/>
    <property type="match status" value="1"/>
</dbReference>
<comment type="caution">
    <text evidence="7">The sequence shown here is derived from an EMBL/GenBank/DDBJ whole genome shotgun (WGS) entry which is preliminary data.</text>
</comment>
<dbReference type="InterPro" id="IPR029055">
    <property type="entry name" value="Ntn_hydrolases_N"/>
</dbReference>
<dbReference type="InterPro" id="IPR051792">
    <property type="entry name" value="GGT_bact"/>
</dbReference>
<evidence type="ECO:0000313" key="7">
    <source>
        <dbReference type="EMBL" id="MDF8265160.1"/>
    </source>
</evidence>
<gene>
    <name evidence="7" type="ORF">P4R38_12965</name>
</gene>
<feature type="chain" id="PRO_5047137817" evidence="6">
    <location>
        <begin position="33"/>
        <end position="627"/>
    </location>
</feature>
<keyword evidence="4" id="KW-0865">Zymogen</keyword>
<dbReference type="PANTHER" id="PTHR43199:SF1">
    <property type="entry name" value="GLUTATHIONE HYDROLASE PROENZYME"/>
    <property type="match status" value="1"/>
</dbReference>
<evidence type="ECO:0000313" key="8">
    <source>
        <dbReference type="Proteomes" id="UP001528912"/>
    </source>
</evidence>
<evidence type="ECO:0000256" key="2">
    <source>
        <dbReference type="ARBA" id="ARBA00022679"/>
    </source>
</evidence>
<keyword evidence="6" id="KW-0732">Signal</keyword>
<reference evidence="7 8" key="1">
    <citation type="submission" date="2023-03" db="EMBL/GenBank/DDBJ databases">
        <title>YIM 133296 draft genome.</title>
        <authorList>
            <person name="Xiong L."/>
        </authorList>
    </citation>
    <scope>NUCLEOTIDE SEQUENCE [LARGE SCALE GENOMIC DNA]</scope>
    <source>
        <strain evidence="7 8">YIM 133296</strain>
    </source>
</reference>
<accession>A0ABT6C8E8</accession>
<comment type="similarity">
    <text evidence="1">Belongs to the gamma-glutamyltransferase family.</text>
</comment>
<dbReference type="PROSITE" id="PS51318">
    <property type="entry name" value="TAT"/>
    <property type="match status" value="1"/>
</dbReference>
<dbReference type="Proteomes" id="UP001528912">
    <property type="component" value="Unassembled WGS sequence"/>
</dbReference>
<feature type="region of interest" description="Disordered" evidence="5">
    <location>
        <begin position="397"/>
        <end position="426"/>
    </location>
</feature>
<dbReference type="InterPro" id="IPR043137">
    <property type="entry name" value="GGT_ssub_C"/>
</dbReference>
<feature type="region of interest" description="Disordered" evidence="5">
    <location>
        <begin position="478"/>
        <end position="516"/>
    </location>
</feature>
<dbReference type="InterPro" id="IPR043138">
    <property type="entry name" value="GGT_lsub"/>
</dbReference>
<dbReference type="SUPFAM" id="SSF56235">
    <property type="entry name" value="N-terminal nucleophile aminohydrolases (Ntn hydrolases)"/>
    <property type="match status" value="1"/>
</dbReference>
<keyword evidence="8" id="KW-1185">Reference proteome</keyword>
<dbReference type="InterPro" id="IPR006311">
    <property type="entry name" value="TAT_signal"/>
</dbReference>
<evidence type="ECO:0000256" key="6">
    <source>
        <dbReference type="SAM" id="SignalP"/>
    </source>
</evidence>
<evidence type="ECO:0000256" key="1">
    <source>
        <dbReference type="ARBA" id="ARBA00009381"/>
    </source>
</evidence>
<dbReference type="PANTHER" id="PTHR43199">
    <property type="entry name" value="GLUTATHIONE HYDROLASE"/>
    <property type="match status" value="1"/>
</dbReference>
<name>A0ABT6C8E8_9MICO</name>
<evidence type="ECO:0000256" key="3">
    <source>
        <dbReference type="ARBA" id="ARBA00022801"/>
    </source>
</evidence>
<evidence type="ECO:0000256" key="4">
    <source>
        <dbReference type="ARBA" id="ARBA00023145"/>
    </source>
</evidence>
<protein>
    <submittedName>
        <fullName evidence="7">Gamma-glutamyltransferase family protein</fullName>
    </submittedName>
</protein>